<dbReference type="Pfam" id="PF10432">
    <property type="entry name" value="bact-PGI_C"/>
    <property type="match status" value="1"/>
</dbReference>
<comment type="similarity">
    <text evidence="1">Belongs to the PGI/PMI family.</text>
</comment>
<reference evidence="4" key="1">
    <citation type="journal article" date="2020" name="mSystems">
        <title>Genome- and Community-Level Interaction Insights into Carbon Utilization and Element Cycling Functions of Hydrothermarchaeota in Hydrothermal Sediment.</title>
        <authorList>
            <person name="Zhou Z."/>
            <person name="Liu Y."/>
            <person name="Xu W."/>
            <person name="Pan J."/>
            <person name="Luo Z.H."/>
            <person name="Li M."/>
        </authorList>
    </citation>
    <scope>NUCLEOTIDE SEQUENCE [LARGE SCALE GENOMIC DNA]</scope>
    <source>
        <strain evidence="4">SpSt-556</strain>
    </source>
</reference>
<name>A0A7C4Q1C8_9CHLR</name>
<dbReference type="GO" id="GO:1901135">
    <property type="term" value="P:carbohydrate derivative metabolic process"/>
    <property type="evidence" value="ECO:0007669"/>
    <property type="project" value="InterPro"/>
</dbReference>
<sequence length="358" mass="39318">MMNSLDDFQKFSQFDPQNMLGEINGLPSQLEQAWELGNQLPVPPVGEIRQVLIAGMGGSAIGADLLGAYLEPLGRAVFVVQRDYTLPAWAKSKSTLVIASSHSGNTEETLSVFEQAIEAGCSVAAICTGGKLAELAQNKEIPLWQFKHEGQPRAAVGFSFGLLLAMLSRLNLLPDPADELKDAIQAMRDQQKSLLAEIPVTSNPAKRLAGQLINRWVVIMGSGFLAPVARRWKGQISEIAKTWAQFEFLPEADHNTLAGVENPAEMLSKTMIIFLRAKLDHPQNQLRSDLTRQTFMLAGLGTDYFEAKGETRLAQMWTTLHFGDYASYYLAMAYGIDPTPVPAIESLKMAMKHASLQK</sequence>
<dbReference type="AlphaFoldDB" id="A0A7C4Q1C8"/>
<dbReference type="CDD" id="cd05017">
    <property type="entry name" value="SIS_PGI_PMI_1"/>
    <property type="match status" value="1"/>
</dbReference>
<dbReference type="InterPro" id="IPR046348">
    <property type="entry name" value="SIS_dom_sf"/>
</dbReference>
<dbReference type="InterPro" id="IPR019490">
    <property type="entry name" value="Glu6P/Mann6P_isomerase_C"/>
</dbReference>
<evidence type="ECO:0000256" key="2">
    <source>
        <dbReference type="ARBA" id="ARBA00023235"/>
    </source>
</evidence>
<accession>A0A7C4Q1C8</accession>
<dbReference type="NCBIfam" id="TIGR02128">
    <property type="entry name" value="G6PI_arch"/>
    <property type="match status" value="1"/>
</dbReference>
<dbReference type="CDD" id="cd05637">
    <property type="entry name" value="SIS_PGI_PMI_2"/>
    <property type="match status" value="1"/>
</dbReference>
<evidence type="ECO:0000259" key="3">
    <source>
        <dbReference type="PROSITE" id="PS51464"/>
    </source>
</evidence>
<feature type="domain" description="SIS" evidence="3">
    <location>
        <begin position="41"/>
        <end position="177"/>
    </location>
</feature>
<evidence type="ECO:0000256" key="1">
    <source>
        <dbReference type="ARBA" id="ARBA00010523"/>
    </source>
</evidence>
<dbReference type="GO" id="GO:0004347">
    <property type="term" value="F:glucose-6-phosphate isomerase activity"/>
    <property type="evidence" value="ECO:0007669"/>
    <property type="project" value="InterPro"/>
</dbReference>
<dbReference type="PROSITE" id="PS51464">
    <property type="entry name" value="SIS"/>
    <property type="match status" value="1"/>
</dbReference>
<dbReference type="GO" id="GO:0004476">
    <property type="term" value="F:mannose-6-phosphate isomerase activity"/>
    <property type="evidence" value="ECO:0007669"/>
    <property type="project" value="InterPro"/>
</dbReference>
<dbReference type="Gene3D" id="3.40.50.10490">
    <property type="entry name" value="Glucose-6-phosphate isomerase like protein, domain 1"/>
    <property type="match status" value="2"/>
</dbReference>
<dbReference type="InterPro" id="IPR035484">
    <property type="entry name" value="SIS_PGI/PMI_1"/>
</dbReference>
<dbReference type="GO" id="GO:0005975">
    <property type="term" value="P:carbohydrate metabolic process"/>
    <property type="evidence" value="ECO:0007669"/>
    <property type="project" value="InterPro"/>
</dbReference>
<comment type="caution">
    <text evidence="4">The sequence shown here is derived from an EMBL/GenBank/DDBJ whole genome shotgun (WGS) entry which is preliminary data.</text>
</comment>
<keyword evidence="2 4" id="KW-0413">Isomerase</keyword>
<dbReference type="SUPFAM" id="SSF53697">
    <property type="entry name" value="SIS domain"/>
    <property type="match status" value="1"/>
</dbReference>
<dbReference type="NCBIfam" id="NF006426">
    <property type="entry name" value="PRK08674.1-6"/>
    <property type="match status" value="1"/>
</dbReference>
<proteinExistence type="inferred from homology"/>
<gene>
    <name evidence="4" type="ORF">ENT17_04930</name>
</gene>
<organism evidence="4">
    <name type="scientific">Bellilinea caldifistulae</name>
    <dbReference type="NCBI Taxonomy" id="360411"/>
    <lineage>
        <taxon>Bacteria</taxon>
        <taxon>Bacillati</taxon>
        <taxon>Chloroflexota</taxon>
        <taxon>Anaerolineae</taxon>
        <taxon>Anaerolineales</taxon>
        <taxon>Anaerolineaceae</taxon>
        <taxon>Bellilinea</taxon>
    </lineage>
</organism>
<protein>
    <submittedName>
        <fullName evidence="4">Bifunctional phosphoglucose/phosphomannose isomerase</fullName>
    </submittedName>
</protein>
<dbReference type="EMBL" id="DSXR01000052">
    <property type="protein sequence ID" value="HGS86944.1"/>
    <property type="molecule type" value="Genomic_DNA"/>
</dbReference>
<dbReference type="InterPro" id="IPR001347">
    <property type="entry name" value="SIS_dom"/>
</dbReference>
<dbReference type="GO" id="GO:0097367">
    <property type="term" value="F:carbohydrate derivative binding"/>
    <property type="evidence" value="ECO:0007669"/>
    <property type="project" value="InterPro"/>
</dbReference>
<evidence type="ECO:0000313" key="4">
    <source>
        <dbReference type="EMBL" id="HGS86944.1"/>
    </source>
</evidence>